<dbReference type="EMBL" id="BMWS01000012">
    <property type="protein sequence ID" value="GGX19180.1"/>
    <property type="molecule type" value="Genomic_DNA"/>
</dbReference>
<evidence type="ECO:0000313" key="2">
    <source>
        <dbReference type="Proteomes" id="UP000601108"/>
    </source>
</evidence>
<accession>A0A918JVV1</accession>
<evidence type="ECO:0008006" key="3">
    <source>
        <dbReference type="Google" id="ProtNLM"/>
    </source>
</evidence>
<dbReference type="Proteomes" id="UP000601108">
    <property type="component" value="Unassembled WGS sequence"/>
</dbReference>
<comment type="caution">
    <text evidence="1">The sequence shown here is derived from an EMBL/GenBank/DDBJ whole genome shotgun (WGS) entry which is preliminary data.</text>
</comment>
<keyword evidence="2" id="KW-1185">Reference proteome</keyword>
<organism evidence="1 2">
    <name type="scientific">Aquimarina muelleri</name>
    <dbReference type="NCBI Taxonomy" id="279356"/>
    <lineage>
        <taxon>Bacteria</taxon>
        <taxon>Pseudomonadati</taxon>
        <taxon>Bacteroidota</taxon>
        <taxon>Flavobacteriia</taxon>
        <taxon>Flavobacteriales</taxon>
        <taxon>Flavobacteriaceae</taxon>
        <taxon>Aquimarina</taxon>
    </lineage>
</organism>
<name>A0A918JVV1_9FLAO</name>
<dbReference type="Gene3D" id="3.90.930.1">
    <property type="match status" value="1"/>
</dbReference>
<reference evidence="1 2" key="1">
    <citation type="journal article" date="2014" name="Int. J. Syst. Evol. Microbiol.">
        <title>Complete genome sequence of Corynebacterium casei LMG S-19264T (=DSM 44701T), isolated from a smear-ripened cheese.</title>
        <authorList>
            <consortium name="US DOE Joint Genome Institute (JGI-PGF)"/>
            <person name="Walter F."/>
            <person name="Albersmeier A."/>
            <person name="Kalinowski J."/>
            <person name="Ruckert C."/>
        </authorList>
    </citation>
    <scope>NUCLEOTIDE SEQUENCE [LARGE SCALE GENOMIC DNA]</scope>
    <source>
        <strain evidence="1 2">KCTC 12285</strain>
    </source>
</reference>
<sequence length="207" mass="24293">MQQMPIQQHQFYIPTIKDTHEKFDIDRFQKNVKNERTIIEENNTIIEQIYFGGLLSHKEIIYYKNSPFRIIKLFYNNGNIQRKSVFFNYGNKGIEKGIWYEYDKEGKLIKETNYDEGYAFTWDDVLNYCVSNNIPITLGYQTTSTYDTSIERMHSKEFKRNVWKITYPDPTGVGTGKGFPLEVKILDGNTGKVLDTQKGGVLEPREN</sequence>
<evidence type="ECO:0000313" key="1">
    <source>
        <dbReference type="EMBL" id="GGX19180.1"/>
    </source>
</evidence>
<protein>
    <recommendedName>
        <fullName evidence="3">MORN repeat variant</fullName>
    </recommendedName>
</protein>
<dbReference type="AlphaFoldDB" id="A0A918JVV1"/>
<proteinExistence type="predicted"/>
<gene>
    <name evidence="1" type="ORF">GCM10007384_20650</name>
</gene>